<dbReference type="VEuPathDB" id="CryptoDB:Cvel_27665"/>
<evidence type="ECO:0000256" key="2">
    <source>
        <dbReference type="SAM" id="SignalP"/>
    </source>
</evidence>
<dbReference type="EMBL" id="CDMZ01002720">
    <property type="protein sequence ID" value="CUC10123.1"/>
    <property type="molecule type" value="Genomic_DNA"/>
</dbReference>
<keyword evidence="2" id="KW-0732">Signal</keyword>
<dbReference type="AlphaFoldDB" id="A0A0K6S992"/>
<proteinExistence type="predicted"/>
<feature type="signal peptide" evidence="2">
    <location>
        <begin position="1"/>
        <end position="20"/>
    </location>
</feature>
<accession>A0A0K6S992</accession>
<evidence type="ECO:0000256" key="1">
    <source>
        <dbReference type="SAM" id="MobiDB-lite"/>
    </source>
</evidence>
<feature type="chain" id="PRO_5005508164" description="SRCR domain-containing protein" evidence="2">
    <location>
        <begin position="21"/>
        <end position="215"/>
    </location>
</feature>
<reference evidence="3" key="1">
    <citation type="submission" date="2014-11" db="EMBL/GenBank/DDBJ databases">
        <title>Molecular phylogeny of cliff fern family Woodsiaceae with morphological implications.</title>
        <authorList>
            <person name="Shao Y.-Z."/>
            <person name="Wei R."/>
            <person name="Zhang X.-C."/>
        </authorList>
    </citation>
    <scope>NUCLEOTIDE SEQUENCE</scope>
</reference>
<gene>
    <name evidence="3" type="ORF">Cvel_27665.t2.CR1</name>
</gene>
<feature type="compositionally biased region" description="Acidic residues" evidence="1">
    <location>
        <begin position="61"/>
        <end position="75"/>
    </location>
</feature>
<evidence type="ECO:0000313" key="3">
    <source>
        <dbReference type="EMBL" id="CUC10123.1"/>
    </source>
</evidence>
<feature type="region of interest" description="Disordered" evidence="1">
    <location>
        <begin position="40"/>
        <end position="75"/>
    </location>
</feature>
<protein>
    <recommendedName>
        <fullName evidence="4">SRCR domain-containing protein</fullName>
    </recommendedName>
</protein>
<name>A0A0K6S992_9ALVE</name>
<sequence>MQSLCIVFVRLISALVRSSAVHPTAPRSDMETAPHLSLQEVHSNRSHPDSPSQTALLSETDQTEEDKEEREYDEVAFEEEGSKGCKIYSDKKYVGYYVRVKNLNKGQESSLTVGDSKTDQGDKCGGYNNWIGCKTWCPNINWPTVSACEKPVTSFKCDSGYRVKLCNKATRVTRTWSGGSYTDWSHSECTTYDWGQDKKNVGNKGIYFTVKRKNS</sequence>
<dbReference type="PhylomeDB" id="A0A0K6S992"/>
<organism evidence="3">
    <name type="scientific">Chromera velia CCMP2878</name>
    <dbReference type="NCBI Taxonomy" id="1169474"/>
    <lineage>
        <taxon>Eukaryota</taxon>
        <taxon>Sar</taxon>
        <taxon>Alveolata</taxon>
        <taxon>Colpodellida</taxon>
        <taxon>Chromeraceae</taxon>
        <taxon>Chromera</taxon>
    </lineage>
</organism>
<evidence type="ECO:0008006" key="4">
    <source>
        <dbReference type="Google" id="ProtNLM"/>
    </source>
</evidence>